<dbReference type="EMBL" id="QOCS01000024">
    <property type="protein sequence ID" value="RHW44892.1"/>
    <property type="molecule type" value="Genomic_DNA"/>
</dbReference>
<keyword evidence="3" id="KW-0859">Xylose metabolism</keyword>
<keyword evidence="3" id="KW-0119">Carbohydrate metabolism</keyword>
<evidence type="ECO:0000256" key="3">
    <source>
        <dbReference type="ARBA" id="ARBA00022629"/>
    </source>
</evidence>
<dbReference type="SUPFAM" id="SSF53067">
    <property type="entry name" value="Actin-like ATPase domain"/>
    <property type="match status" value="1"/>
</dbReference>
<dbReference type="PANTHER" id="PTHR18964:SF149">
    <property type="entry name" value="BIFUNCTIONAL UDP-N-ACETYLGLUCOSAMINE 2-EPIMERASE_N-ACETYLMANNOSAMINE KINASE"/>
    <property type="match status" value="1"/>
</dbReference>
<accession>A0A3R6W5L3</accession>
<organism evidence="4 5">
    <name type="scientific">Bombilactobacillus bombi</name>
    <dbReference type="NCBI Taxonomy" id="1303590"/>
    <lineage>
        <taxon>Bacteria</taxon>
        <taxon>Bacillati</taxon>
        <taxon>Bacillota</taxon>
        <taxon>Bacilli</taxon>
        <taxon>Lactobacillales</taxon>
        <taxon>Lactobacillaceae</taxon>
        <taxon>Bombilactobacillus</taxon>
    </lineage>
</organism>
<evidence type="ECO:0000256" key="2">
    <source>
        <dbReference type="ARBA" id="ARBA00006479"/>
    </source>
</evidence>
<dbReference type="InterPro" id="IPR043129">
    <property type="entry name" value="ATPase_NBD"/>
</dbReference>
<dbReference type="InterPro" id="IPR049874">
    <property type="entry name" value="ROK_cs"/>
</dbReference>
<dbReference type="AlphaFoldDB" id="A0A3R6W5L3"/>
<comment type="function">
    <text evidence="1">Transcriptional repressor of xylose-utilizing enzymes.</text>
</comment>
<dbReference type="InterPro" id="IPR000600">
    <property type="entry name" value="ROK"/>
</dbReference>
<dbReference type="PROSITE" id="PS01125">
    <property type="entry name" value="ROK"/>
    <property type="match status" value="1"/>
</dbReference>
<dbReference type="Proteomes" id="UP000284822">
    <property type="component" value="Unassembled WGS sequence"/>
</dbReference>
<comment type="caution">
    <text evidence="4">The sequence shown here is derived from an EMBL/GenBank/DDBJ whole genome shotgun (WGS) entry which is preliminary data.</text>
</comment>
<proteinExistence type="inferred from homology"/>
<sequence>MAGISKKQSFHQKNLNLVLQQIINNSPISRIDIARNLDMNKSSITSLYNEIEHQGYLKEIGIGQASKSGGRKPILVALNEKYGYTISIDLGYKHLHIMANYLNCQDFYYRRIKNPSSQVSDILKIVDEQINEIKHYDDTKNGLLGIAFSIHGIVDEQKVISSPFLDMENIDLQQRYCEQYGVPVLLENEANLAAIFEHDFNNEYNKANLICVSIHKGIGAGIILNQQIYRGFQGAAGEIGRSLMMLNQDIKVENICSEDAIVERVRQLKNDNRIERKDVVSLAKDKDADLNNALQDFIHGIVRILFNVSVAFAPEEIYLSSPLLEELPALFDEIELQTQQLKMNPQLYLIANSNYANLLGAASLINHHVLNLDDYNLKFSYKNK</sequence>
<gene>
    <name evidence="4" type="ORF">DS832_08710</name>
</gene>
<dbReference type="GO" id="GO:0042732">
    <property type="term" value="P:D-xylose metabolic process"/>
    <property type="evidence" value="ECO:0007669"/>
    <property type="project" value="UniProtKB-KW"/>
</dbReference>
<dbReference type="SUPFAM" id="SSF46785">
    <property type="entry name" value="Winged helix' DNA-binding domain"/>
    <property type="match status" value="1"/>
</dbReference>
<dbReference type="Pfam" id="PF00480">
    <property type="entry name" value="ROK"/>
    <property type="match status" value="1"/>
</dbReference>
<comment type="similarity">
    <text evidence="2">Belongs to the ROK (NagC/XylR) family.</text>
</comment>
<dbReference type="Gene3D" id="3.30.420.40">
    <property type="match status" value="2"/>
</dbReference>
<protein>
    <submittedName>
        <fullName evidence="4">ROK family protein</fullName>
    </submittedName>
</protein>
<dbReference type="InterPro" id="IPR036390">
    <property type="entry name" value="WH_DNA-bd_sf"/>
</dbReference>
<evidence type="ECO:0000313" key="5">
    <source>
        <dbReference type="Proteomes" id="UP000284822"/>
    </source>
</evidence>
<dbReference type="InterPro" id="IPR036388">
    <property type="entry name" value="WH-like_DNA-bd_sf"/>
</dbReference>
<reference evidence="4 5" key="1">
    <citation type="submission" date="2018-07" db="EMBL/GenBank/DDBJ databases">
        <title>Genome sequences of six Lactobacillus spp. isolated from bumble bee guts.</title>
        <authorList>
            <person name="Motta E.V.S."/>
            <person name="Moran N.A."/>
        </authorList>
    </citation>
    <scope>NUCLEOTIDE SEQUENCE [LARGE SCALE GENOMIC DNA]</scope>
    <source>
        <strain evidence="4 5">LV-8.1</strain>
    </source>
</reference>
<evidence type="ECO:0000313" key="4">
    <source>
        <dbReference type="EMBL" id="RHW44892.1"/>
    </source>
</evidence>
<dbReference type="PANTHER" id="PTHR18964">
    <property type="entry name" value="ROK (REPRESSOR, ORF, KINASE) FAMILY"/>
    <property type="match status" value="1"/>
</dbReference>
<dbReference type="Gene3D" id="1.10.10.10">
    <property type="entry name" value="Winged helix-like DNA-binding domain superfamily/Winged helix DNA-binding domain"/>
    <property type="match status" value="1"/>
</dbReference>
<name>A0A3R6W5L3_9LACO</name>
<dbReference type="RefSeq" id="WP_118911226.1">
    <property type="nucleotide sequence ID" value="NZ_QOCS01000024.1"/>
</dbReference>
<evidence type="ECO:0000256" key="1">
    <source>
        <dbReference type="ARBA" id="ARBA00002486"/>
    </source>
</evidence>